<dbReference type="Pfam" id="PF01478">
    <property type="entry name" value="Peptidase_A24"/>
    <property type="match status" value="1"/>
</dbReference>
<name>A0ABW8T231_9CLOT</name>
<dbReference type="RefSeq" id="WP_406768928.1">
    <property type="nucleotide sequence ID" value="NZ_JBJHZZ010000002.1"/>
</dbReference>
<feature type="transmembrane region" description="Helical" evidence="7">
    <location>
        <begin position="6"/>
        <end position="26"/>
    </location>
</feature>
<comment type="similarity">
    <text evidence="2">Belongs to the peptidase A24 family.</text>
</comment>
<feature type="transmembrane region" description="Helical" evidence="7">
    <location>
        <begin position="86"/>
        <end position="117"/>
    </location>
</feature>
<dbReference type="InterPro" id="IPR000045">
    <property type="entry name" value="Prepilin_IV_endopep_pep"/>
</dbReference>
<dbReference type="Pfam" id="PF06750">
    <property type="entry name" value="A24_N_bact"/>
    <property type="match status" value="1"/>
</dbReference>
<evidence type="ECO:0000313" key="10">
    <source>
        <dbReference type="EMBL" id="MFL0246462.1"/>
    </source>
</evidence>
<keyword evidence="11" id="KW-1185">Reference proteome</keyword>
<feature type="transmembrane region" description="Helical" evidence="7">
    <location>
        <begin position="226"/>
        <end position="249"/>
    </location>
</feature>
<evidence type="ECO:0000259" key="8">
    <source>
        <dbReference type="Pfam" id="PF01478"/>
    </source>
</evidence>
<dbReference type="InterPro" id="IPR010627">
    <property type="entry name" value="Prepilin_pept_A24_N"/>
</dbReference>
<keyword evidence="4 7" id="KW-0812">Transmembrane</keyword>
<sequence length="253" mass="27983">MFNFILILYVFILGSIFGSFFNVCIYRIPAGKSVIFPPSSCGNCNTRLKAIDMIPVLSYLFLGGRCRYCKQHFSARYAVVELMTGILYAALFIIYGFSFVFIKYIVLSSFLIIIGLIDYDTTDVYFKTTISGIITGVIFAAAGYFLGYTFMQYFLGALLGGGLITVIILLTNGMGWGDVEICLLCGVFLGLKLTAVTLFFSFIFGGIIGALLIITKKKSRKDYIPFGPYIALGAFVAMLYGEKIVAWYLGAFL</sequence>
<keyword evidence="3" id="KW-1003">Cell membrane</keyword>
<feature type="transmembrane region" description="Helical" evidence="7">
    <location>
        <begin position="129"/>
        <end position="146"/>
    </location>
</feature>
<dbReference type="PANTHER" id="PTHR30487:SF0">
    <property type="entry name" value="PREPILIN LEADER PEPTIDASE_N-METHYLTRANSFERASE-RELATED"/>
    <property type="match status" value="1"/>
</dbReference>
<dbReference type="InterPro" id="IPR050882">
    <property type="entry name" value="Prepilin_peptidase/N-MTase"/>
</dbReference>
<evidence type="ECO:0000256" key="5">
    <source>
        <dbReference type="ARBA" id="ARBA00022989"/>
    </source>
</evidence>
<keyword evidence="10" id="KW-0378">Hydrolase</keyword>
<dbReference type="EMBL" id="JBJHZZ010000002">
    <property type="protein sequence ID" value="MFL0246462.1"/>
    <property type="molecule type" value="Genomic_DNA"/>
</dbReference>
<comment type="caution">
    <text evidence="10">The sequence shown here is derived from an EMBL/GenBank/DDBJ whole genome shotgun (WGS) entry which is preliminary data.</text>
</comment>
<evidence type="ECO:0000256" key="7">
    <source>
        <dbReference type="SAM" id="Phobius"/>
    </source>
</evidence>
<protein>
    <submittedName>
        <fullName evidence="10">Prepilin peptidase</fullName>
        <ecNumber evidence="10">3.4.23.-</ecNumber>
    </submittedName>
</protein>
<dbReference type="PANTHER" id="PTHR30487">
    <property type="entry name" value="TYPE 4 PREPILIN-LIKE PROTEINS LEADER PEPTIDE-PROCESSING ENZYME"/>
    <property type="match status" value="1"/>
</dbReference>
<evidence type="ECO:0000256" key="6">
    <source>
        <dbReference type="ARBA" id="ARBA00023136"/>
    </source>
</evidence>
<accession>A0ABW8T231</accession>
<comment type="subcellular location">
    <subcellularLocation>
        <location evidence="1">Cell membrane</location>
        <topology evidence="1">Multi-pass membrane protein</topology>
    </subcellularLocation>
</comment>
<dbReference type="GO" id="GO:0016787">
    <property type="term" value="F:hydrolase activity"/>
    <property type="evidence" value="ECO:0007669"/>
    <property type="project" value="UniProtKB-KW"/>
</dbReference>
<keyword evidence="6 7" id="KW-0472">Membrane</keyword>
<proteinExistence type="inferred from homology"/>
<keyword evidence="5 7" id="KW-1133">Transmembrane helix</keyword>
<feature type="domain" description="Prepilin type IV endopeptidase peptidase" evidence="8">
    <location>
        <begin position="105"/>
        <end position="209"/>
    </location>
</feature>
<dbReference type="EC" id="3.4.23.-" evidence="10"/>
<feature type="transmembrane region" description="Helical" evidence="7">
    <location>
        <begin position="193"/>
        <end position="214"/>
    </location>
</feature>
<feature type="domain" description="Prepilin peptidase A24 N-terminal" evidence="9">
    <location>
        <begin position="12"/>
        <end position="93"/>
    </location>
</feature>
<feature type="transmembrane region" description="Helical" evidence="7">
    <location>
        <begin position="153"/>
        <end position="173"/>
    </location>
</feature>
<evidence type="ECO:0000259" key="9">
    <source>
        <dbReference type="Pfam" id="PF06750"/>
    </source>
</evidence>
<dbReference type="Proteomes" id="UP001623591">
    <property type="component" value="Unassembled WGS sequence"/>
</dbReference>
<evidence type="ECO:0000256" key="3">
    <source>
        <dbReference type="ARBA" id="ARBA00022475"/>
    </source>
</evidence>
<evidence type="ECO:0000256" key="1">
    <source>
        <dbReference type="ARBA" id="ARBA00004651"/>
    </source>
</evidence>
<evidence type="ECO:0000313" key="11">
    <source>
        <dbReference type="Proteomes" id="UP001623591"/>
    </source>
</evidence>
<organism evidence="10 11">
    <name type="scientific">Candidatus Clostridium stratigraminis</name>
    <dbReference type="NCBI Taxonomy" id="3381661"/>
    <lineage>
        <taxon>Bacteria</taxon>
        <taxon>Bacillati</taxon>
        <taxon>Bacillota</taxon>
        <taxon>Clostridia</taxon>
        <taxon>Eubacteriales</taxon>
        <taxon>Clostridiaceae</taxon>
        <taxon>Clostridium</taxon>
    </lineage>
</organism>
<evidence type="ECO:0000256" key="2">
    <source>
        <dbReference type="ARBA" id="ARBA00005801"/>
    </source>
</evidence>
<gene>
    <name evidence="10" type="ORF">ACJDUG_05620</name>
</gene>
<dbReference type="Gene3D" id="1.20.120.1220">
    <property type="match status" value="1"/>
</dbReference>
<reference evidence="10 11" key="1">
    <citation type="submission" date="2024-11" db="EMBL/GenBank/DDBJ databases">
        <authorList>
            <person name="Heng Y.C."/>
            <person name="Lim A.C.H."/>
            <person name="Lee J.K.Y."/>
            <person name="Kittelmann S."/>
        </authorList>
    </citation>
    <scope>NUCLEOTIDE SEQUENCE [LARGE SCALE GENOMIC DNA]</scope>
    <source>
        <strain evidence="10 11">WILCCON 0185</strain>
    </source>
</reference>
<evidence type="ECO:0000256" key="4">
    <source>
        <dbReference type="ARBA" id="ARBA00022692"/>
    </source>
</evidence>